<sequence>MSIVRICLIWVLSFFFTQGCIAGIDPVAWSVVPITGFPPVSVGGTTAVIYTLSNRLPISATIDTAVIKSNDSFLIQDNCNGFSLSPGFSCTITIVYLAQVAGKAFIQLNYGYHNNRISLPALGVTTTS</sequence>
<dbReference type="InterPro" id="IPR013783">
    <property type="entry name" value="Ig-like_fold"/>
</dbReference>
<organism evidence="1 2">
    <name type="scientific">Legionella nautarum</name>
    <dbReference type="NCBI Taxonomy" id="45070"/>
    <lineage>
        <taxon>Bacteria</taxon>
        <taxon>Pseudomonadati</taxon>
        <taxon>Pseudomonadota</taxon>
        <taxon>Gammaproteobacteria</taxon>
        <taxon>Legionellales</taxon>
        <taxon>Legionellaceae</taxon>
        <taxon>Legionella</taxon>
    </lineage>
</organism>
<evidence type="ECO:0000313" key="2">
    <source>
        <dbReference type="Proteomes" id="UP000054725"/>
    </source>
</evidence>
<dbReference type="OrthoDB" id="7061668at2"/>
<dbReference type="STRING" id="45070.Lnau_1764"/>
<dbReference type="RefSeq" id="WP_058504741.1">
    <property type="nucleotide sequence ID" value="NZ_CAAAIF010000006.1"/>
</dbReference>
<comment type="caution">
    <text evidence="1">The sequence shown here is derived from an EMBL/GenBank/DDBJ whole genome shotgun (WGS) entry which is preliminary data.</text>
</comment>
<evidence type="ECO:0000313" key="1">
    <source>
        <dbReference type="EMBL" id="KTD36780.1"/>
    </source>
</evidence>
<dbReference type="EMBL" id="LNYO01000013">
    <property type="protein sequence ID" value="KTD36780.1"/>
    <property type="molecule type" value="Genomic_DNA"/>
</dbReference>
<accession>A0A0W0WWT8</accession>
<gene>
    <name evidence="1" type="ORF">Lnau_1764</name>
</gene>
<dbReference type="Gene3D" id="2.60.40.10">
    <property type="entry name" value="Immunoglobulins"/>
    <property type="match status" value="1"/>
</dbReference>
<proteinExistence type="predicted"/>
<dbReference type="PATRIC" id="fig|45070.6.peg.1849"/>
<dbReference type="PROSITE" id="PS51257">
    <property type="entry name" value="PROKAR_LIPOPROTEIN"/>
    <property type="match status" value="1"/>
</dbReference>
<reference evidence="1 2" key="1">
    <citation type="submission" date="2015-11" db="EMBL/GenBank/DDBJ databases">
        <title>Genomic analysis of 38 Legionella species identifies large and diverse effector repertoires.</title>
        <authorList>
            <person name="Burstein D."/>
            <person name="Amaro F."/>
            <person name="Zusman T."/>
            <person name="Lifshitz Z."/>
            <person name="Cohen O."/>
            <person name="Gilbert J.A."/>
            <person name="Pupko T."/>
            <person name="Shuman H.A."/>
            <person name="Segal G."/>
        </authorList>
    </citation>
    <scope>NUCLEOTIDE SEQUENCE [LARGE SCALE GENOMIC DNA]</scope>
    <source>
        <strain evidence="1 2">ATCC 49506</strain>
    </source>
</reference>
<keyword evidence="2" id="KW-1185">Reference proteome</keyword>
<name>A0A0W0WWT8_9GAMM</name>
<dbReference type="Proteomes" id="UP000054725">
    <property type="component" value="Unassembled WGS sequence"/>
</dbReference>
<protein>
    <submittedName>
        <fullName evidence="1">Thaumatin domain-containing protein</fullName>
    </submittedName>
</protein>
<dbReference type="AlphaFoldDB" id="A0A0W0WWT8"/>